<dbReference type="RefSeq" id="WP_133064855.1">
    <property type="nucleotide sequence ID" value="NZ_NSGP01000001.1"/>
</dbReference>
<sequence length="70" mass="6835">MVLAGSTASSACLGVKTHDDYAGEQYKAGTIAFLTLVPLGIVALLGGGVYAAASGLIPGVTLPAIPGLSF</sequence>
<proteinExistence type="predicted"/>
<gene>
    <name evidence="1" type="ORF">CKJ80_00115</name>
</gene>
<name>A0AB36RPD9_9CORY</name>
<reference evidence="1 2" key="1">
    <citation type="submission" date="2017-08" db="EMBL/GenBank/DDBJ databases">
        <title>Whole genome sequences of 6 clinical strains closest to Corynebacterium imitans.</title>
        <authorList>
            <person name="Bernier A.-M."/>
            <person name="Burdz T."/>
            <person name="Bernard K."/>
        </authorList>
    </citation>
    <scope>NUCLEOTIDE SEQUENCE [LARGE SCALE GENOMIC DNA]</scope>
    <source>
        <strain evidence="1 2">NML92-0415</strain>
    </source>
</reference>
<protein>
    <submittedName>
        <fullName evidence="1">Uncharacterized protein</fullName>
    </submittedName>
</protein>
<dbReference type="Proteomes" id="UP000218041">
    <property type="component" value="Unassembled WGS sequence"/>
</dbReference>
<evidence type="ECO:0000313" key="2">
    <source>
        <dbReference type="Proteomes" id="UP000218041"/>
    </source>
</evidence>
<comment type="caution">
    <text evidence="1">The sequence shown here is derived from an EMBL/GenBank/DDBJ whole genome shotgun (WGS) entry which is preliminary data.</text>
</comment>
<evidence type="ECO:0000313" key="1">
    <source>
        <dbReference type="EMBL" id="PAT11678.1"/>
    </source>
</evidence>
<dbReference type="AlphaFoldDB" id="A0AB36RPD9"/>
<dbReference type="EMBL" id="NSGP01000001">
    <property type="protein sequence ID" value="PAT11678.1"/>
    <property type="molecule type" value="Genomic_DNA"/>
</dbReference>
<accession>A0AB36RPD9</accession>
<organism evidence="1 2">
    <name type="scientific">Corynebacterium hadale</name>
    <dbReference type="NCBI Taxonomy" id="2026255"/>
    <lineage>
        <taxon>Bacteria</taxon>
        <taxon>Bacillati</taxon>
        <taxon>Actinomycetota</taxon>
        <taxon>Actinomycetes</taxon>
        <taxon>Mycobacteriales</taxon>
        <taxon>Corynebacteriaceae</taxon>
        <taxon>Corynebacterium</taxon>
    </lineage>
</organism>